<comment type="similarity">
    <text evidence="2">Belongs to the class-V pyridoxal-phosphate-dependent aminotransferase family.</text>
</comment>
<protein>
    <submittedName>
        <fullName evidence="5">Alanine--glyoxylate aminotransferase family protein</fullName>
    </submittedName>
</protein>
<dbReference type="GO" id="GO:0008453">
    <property type="term" value="F:alanine-glyoxylate transaminase activity"/>
    <property type="evidence" value="ECO:0007669"/>
    <property type="project" value="TreeGrafter"/>
</dbReference>
<evidence type="ECO:0000259" key="4">
    <source>
        <dbReference type="Pfam" id="PF00266"/>
    </source>
</evidence>
<evidence type="ECO:0000256" key="2">
    <source>
        <dbReference type="ARBA" id="ARBA00009236"/>
    </source>
</evidence>
<evidence type="ECO:0000313" key="6">
    <source>
        <dbReference type="Proteomes" id="UP000267798"/>
    </source>
</evidence>
<dbReference type="EMBL" id="QXQB01000001">
    <property type="protein sequence ID" value="RJX40691.1"/>
    <property type="molecule type" value="Genomic_DNA"/>
</dbReference>
<dbReference type="InterPro" id="IPR015424">
    <property type="entry name" value="PyrdxlP-dep_Trfase"/>
</dbReference>
<dbReference type="Gene3D" id="3.40.640.10">
    <property type="entry name" value="Type I PLP-dependent aspartate aminotransferase-like (Major domain)"/>
    <property type="match status" value="1"/>
</dbReference>
<dbReference type="GO" id="GO:0019265">
    <property type="term" value="P:glycine biosynthetic process, by transamination of glyoxylate"/>
    <property type="evidence" value="ECO:0007669"/>
    <property type="project" value="TreeGrafter"/>
</dbReference>
<keyword evidence="3" id="KW-0663">Pyridoxal phosphate</keyword>
<reference evidence="5 6" key="1">
    <citation type="submission" date="2018-09" db="EMBL/GenBank/DDBJ databases">
        <title>Paenibacillus aracenensis nov. sp. isolated from a cave in southern Spain.</title>
        <authorList>
            <person name="Jurado V."/>
            <person name="Gutierrez-Patricio S."/>
            <person name="Gonzalez-Pimentel J.L."/>
            <person name="Miller A.Z."/>
            <person name="Laiz L."/>
            <person name="Saiz-Jimenez C."/>
        </authorList>
    </citation>
    <scope>NUCLEOTIDE SEQUENCE [LARGE SCALE GENOMIC DNA]</scope>
    <source>
        <strain evidence="5 6">JCM 19203</strain>
    </source>
</reference>
<organism evidence="5 6">
    <name type="scientific">Paenibacillus pinisoli</name>
    <dbReference type="NCBI Taxonomy" id="1276110"/>
    <lineage>
        <taxon>Bacteria</taxon>
        <taxon>Bacillati</taxon>
        <taxon>Bacillota</taxon>
        <taxon>Bacilli</taxon>
        <taxon>Bacillales</taxon>
        <taxon>Paenibacillaceae</taxon>
        <taxon>Paenibacillus</taxon>
    </lineage>
</organism>
<comment type="cofactor">
    <cofactor evidence="1">
        <name>pyridoxal 5'-phosphate</name>
        <dbReference type="ChEBI" id="CHEBI:597326"/>
    </cofactor>
</comment>
<keyword evidence="5" id="KW-0808">Transferase</keyword>
<dbReference type="PANTHER" id="PTHR21152">
    <property type="entry name" value="AMINOTRANSFERASE CLASS V"/>
    <property type="match status" value="1"/>
</dbReference>
<keyword evidence="5" id="KW-0032">Aminotransferase</keyword>
<dbReference type="InterPro" id="IPR000192">
    <property type="entry name" value="Aminotrans_V_dom"/>
</dbReference>
<dbReference type="RefSeq" id="WP_120106514.1">
    <property type="nucleotide sequence ID" value="NZ_QXQB01000001.1"/>
</dbReference>
<accession>A0A3A6PV69</accession>
<dbReference type="GO" id="GO:0004760">
    <property type="term" value="F:L-serine-pyruvate transaminase activity"/>
    <property type="evidence" value="ECO:0007669"/>
    <property type="project" value="TreeGrafter"/>
</dbReference>
<keyword evidence="6" id="KW-1185">Reference proteome</keyword>
<evidence type="ECO:0000256" key="3">
    <source>
        <dbReference type="ARBA" id="ARBA00022898"/>
    </source>
</evidence>
<dbReference type="PANTHER" id="PTHR21152:SF40">
    <property type="entry name" value="ALANINE--GLYOXYLATE AMINOTRANSFERASE"/>
    <property type="match status" value="1"/>
</dbReference>
<dbReference type="AlphaFoldDB" id="A0A3A6PV69"/>
<gene>
    <name evidence="5" type="ORF">D3P09_01345</name>
</gene>
<dbReference type="InterPro" id="IPR015421">
    <property type="entry name" value="PyrdxlP-dep_Trfase_major"/>
</dbReference>
<proteinExistence type="inferred from homology"/>
<comment type="caution">
    <text evidence="5">The sequence shown here is derived from an EMBL/GenBank/DDBJ whole genome shotgun (WGS) entry which is preliminary data.</text>
</comment>
<dbReference type="Proteomes" id="UP000267798">
    <property type="component" value="Unassembled WGS sequence"/>
</dbReference>
<sequence>MDSAHESELPGWEVQNSMTVFGWQRAASGYMASCSALSKVHPEESAASALFQRRVGWSHPIACTVEEGMEALLRGLLRPSETVLALVNGPLGRRIAEVCERLGADVILMEQCWGDSMDSGDIEREIRRRKPALLTAAHGEWVTGQCQPLAQIGKVCEELDIRFVADCTATLGRMTVRSDEWHLDAAFGRIGTDAADTKGTAIVSYNDRILAKLLHRQWGSCPFLQLCDEWRSFKHSPALFGGKHALNDRTIHRWMDDRHRMRQVAEERLHAEALECGMLAMGLLTAVVSESKLPYAACAAVPAGADGKRISDRIRERSGMKINLVHHDCNGDYWSVAATGWQADRGRVLGLLDALEAELLKEGVRLTRGRAVQAATMRYDREPKRRKMEIGGMRNGD</sequence>
<dbReference type="Gene3D" id="3.90.1150.10">
    <property type="entry name" value="Aspartate Aminotransferase, domain 1"/>
    <property type="match status" value="1"/>
</dbReference>
<evidence type="ECO:0000313" key="5">
    <source>
        <dbReference type="EMBL" id="RJX40691.1"/>
    </source>
</evidence>
<evidence type="ECO:0000256" key="1">
    <source>
        <dbReference type="ARBA" id="ARBA00001933"/>
    </source>
</evidence>
<dbReference type="InterPro" id="IPR024169">
    <property type="entry name" value="SP_NH2Trfase/AEP_transaminase"/>
</dbReference>
<feature type="domain" description="Aminotransferase class V" evidence="4">
    <location>
        <begin position="95"/>
        <end position="186"/>
    </location>
</feature>
<dbReference type="OrthoDB" id="389074at2"/>
<name>A0A3A6PV69_9BACL</name>
<dbReference type="InterPro" id="IPR015422">
    <property type="entry name" value="PyrdxlP-dep_Trfase_small"/>
</dbReference>
<dbReference type="PIRSF" id="PIRSF000524">
    <property type="entry name" value="SPT"/>
    <property type="match status" value="1"/>
</dbReference>
<dbReference type="Pfam" id="PF00266">
    <property type="entry name" value="Aminotran_5"/>
    <property type="match status" value="1"/>
</dbReference>
<dbReference type="SUPFAM" id="SSF53383">
    <property type="entry name" value="PLP-dependent transferases"/>
    <property type="match status" value="1"/>
</dbReference>